<gene>
    <name evidence="2" type="ORF">S01H1_03869</name>
</gene>
<dbReference type="InterPro" id="IPR013325">
    <property type="entry name" value="RNA_pol_sigma_r2"/>
</dbReference>
<dbReference type="SUPFAM" id="SSF88946">
    <property type="entry name" value="Sigma2 domain of RNA polymerase sigma factors"/>
    <property type="match status" value="1"/>
</dbReference>
<feature type="domain" description="RNA polymerase sigma-70 region 2" evidence="1">
    <location>
        <begin position="34"/>
        <end position="72"/>
    </location>
</feature>
<dbReference type="SUPFAM" id="SSF88659">
    <property type="entry name" value="Sigma3 and sigma4 domains of RNA polymerase sigma factors"/>
    <property type="match status" value="1"/>
</dbReference>
<dbReference type="EMBL" id="BARS01002074">
    <property type="protein sequence ID" value="GAF80736.1"/>
    <property type="molecule type" value="Genomic_DNA"/>
</dbReference>
<dbReference type="NCBIfam" id="TIGR02937">
    <property type="entry name" value="sigma70-ECF"/>
    <property type="match status" value="1"/>
</dbReference>
<accession>X0T017</accession>
<dbReference type="InterPro" id="IPR013324">
    <property type="entry name" value="RNA_pol_sigma_r3/r4-like"/>
</dbReference>
<dbReference type="Gene3D" id="1.10.10.60">
    <property type="entry name" value="Homeodomain-like"/>
    <property type="match status" value="1"/>
</dbReference>
<evidence type="ECO:0000259" key="1">
    <source>
        <dbReference type="Pfam" id="PF04542"/>
    </source>
</evidence>
<dbReference type="GO" id="GO:0006352">
    <property type="term" value="P:DNA-templated transcription initiation"/>
    <property type="evidence" value="ECO:0007669"/>
    <property type="project" value="InterPro"/>
</dbReference>
<sequence>MLTAEDNMGLAYSETARFVRNYKNRESLRDTLEFSDACLGLVKAAHSFKKERRVKFSTYAVDCIKKSIISGIQYRTYQKRAQSRETKLDLDWGCVLDWRQEASHFEIEEICEILLSGLNTTARDIEIMVEYFQGRKQKDIAKDHDVSQQRIRQIIYDVVIPEIKKRHARFLEKLEKDMRF</sequence>
<organism evidence="2">
    <name type="scientific">marine sediment metagenome</name>
    <dbReference type="NCBI Taxonomy" id="412755"/>
    <lineage>
        <taxon>unclassified sequences</taxon>
        <taxon>metagenomes</taxon>
        <taxon>ecological metagenomes</taxon>
    </lineage>
</organism>
<dbReference type="GO" id="GO:0003700">
    <property type="term" value="F:DNA-binding transcription factor activity"/>
    <property type="evidence" value="ECO:0007669"/>
    <property type="project" value="InterPro"/>
</dbReference>
<name>X0T017_9ZZZZ</name>
<dbReference type="InterPro" id="IPR007627">
    <property type="entry name" value="RNA_pol_sigma70_r2"/>
</dbReference>
<reference evidence="2" key="1">
    <citation type="journal article" date="2014" name="Front. Microbiol.">
        <title>High frequency of phylogenetically diverse reductive dehalogenase-homologous genes in deep subseafloor sedimentary metagenomes.</title>
        <authorList>
            <person name="Kawai M."/>
            <person name="Futagami T."/>
            <person name="Toyoda A."/>
            <person name="Takaki Y."/>
            <person name="Nishi S."/>
            <person name="Hori S."/>
            <person name="Arai W."/>
            <person name="Tsubouchi T."/>
            <person name="Morono Y."/>
            <person name="Uchiyama I."/>
            <person name="Ito T."/>
            <person name="Fujiyama A."/>
            <person name="Inagaki F."/>
            <person name="Takami H."/>
        </authorList>
    </citation>
    <scope>NUCLEOTIDE SEQUENCE</scope>
    <source>
        <strain evidence="2">Expedition CK06-06</strain>
    </source>
</reference>
<protein>
    <recommendedName>
        <fullName evidence="1">RNA polymerase sigma-70 region 2 domain-containing protein</fullName>
    </recommendedName>
</protein>
<dbReference type="Pfam" id="PF04542">
    <property type="entry name" value="Sigma70_r2"/>
    <property type="match status" value="1"/>
</dbReference>
<evidence type="ECO:0000313" key="2">
    <source>
        <dbReference type="EMBL" id="GAF80736.1"/>
    </source>
</evidence>
<dbReference type="InterPro" id="IPR014284">
    <property type="entry name" value="RNA_pol_sigma-70_dom"/>
</dbReference>
<dbReference type="Gene3D" id="1.10.1740.10">
    <property type="match status" value="1"/>
</dbReference>
<proteinExistence type="predicted"/>
<dbReference type="AlphaFoldDB" id="X0T017"/>
<comment type="caution">
    <text evidence="2">The sequence shown here is derived from an EMBL/GenBank/DDBJ whole genome shotgun (WGS) entry which is preliminary data.</text>
</comment>